<reference evidence="1" key="1">
    <citation type="submission" date="2023-04" db="EMBL/GenBank/DDBJ databases">
        <title>Genomic diversity of scab-causing Streptomyces spp. in the province of Quebec, Canada.</title>
        <authorList>
            <person name="Biessy A."/>
            <person name="Cadieux M."/>
            <person name="Ciotola M."/>
            <person name="Filion M."/>
        </authorList>
    </citation>
    <scope>NUCLEOTIDE SEQUENCE</scope>
    <source>
        <strain evidence="1">B21-115</strain>
    </source>
</reference>
<accession>A0ABU8AN37</accession>
<protein>
    <submittedName>
        <fullName evidence="1">Uncharacterized protein</fullName>
    </submittedName>
</protein>
<dbReference type="EMBL" id="JARULZ010000001">
    <property type="protein sequence ID" value="MEH0634535.1"/>
    <property type="molecule type" value="Genomic_DNA"/>
</dbReference>
<gene>
    <name evidence="1" type="ORF">QBA35_14400</name>
</gene>
<dbReference type="Proteomes" id="UP001310290">
    <property type="component" value="Unassembled WGS sequence"/>
</dbReference>
<organism evidence="1 2">
    <name type="scientific">Streptomyces bottropensis</name>
    <dbReference type="NCBI Taxonomy" id="42235"/>
    <lineage>
        <taxon>Bacteria</taxon>
        <taxon>Bacillati</taxon>
        <taxon>Actinomycetota</taxon>
        <taxon>Actinomycetes</taxon>
        <taxon>Kitasatosporales</taxon>
        <taxon>Streptomycetaceae</taxon>
        <taxon>Streptomyces</taxon>
    </lineage>
</organism>
<evidence type="ECO:0000313" key="1">
    <source>
        <dbReference type="EMBL" id="MEH0634535.1"/>
    </source>
</evidence>
<dbReference type="RefSeq" id="WP_020115695.1">
    <property type="nucleotide sequence ID" value="NZ_JARULZ010000001.1"/>
</dbReference>
<comment type="caution">
    <text evidence="1">The sequence shown here is derived from an EMBL/GenBank/DDBJ whole genome shotgun (WGS) entry which is preliminary data.</text>
</comment>
<keyword evidence="2" id="KW-1185">Reference proteome</keyword>
<name>A0ABU8AN37_9ACTN</name>
<evidence type="ECO:0000313" key="2">
    <source>
        <dbReference type="Proteomes" id="UP001310290"/>
    </source>
</evidence>
<dbReference type="GeneID" id="96270994"/>
<proteinExistence type="predicted"/>
<sequence>MAIFGGPVGRSRMPVKNLGASELCLFIEPYGEDYWLEPGEAFTVGPEAEGIDVWFGTYVSTDCITVWLYEDGDPTKVVLDYVVVDADGARLDCGHQRPLRRAVPDPA</sequence>